<evidence type="ECO:0000313" key="3">
    <source>
        <dbReference type="EMBL" id="OEL18227.1"/>
    </source>
</evidence>
<feature type="compositionally biased region" description="Acidic residues" evidence="1">
    <location>
        <begin position="1"/>
        <end position="10"/>
    </location>
</feature>
<dbReference type="OrthoDB" id="1935339at2759"/>
<protein>
    <submittedName>
        <fullName evidence="3">Zinc finger CCCH domain-containing protein 36</fullName>
    </submittedName>
</protein>
<dbReference type="STRING" id="888268.A0A1E5UZF4"/>
<organism evidence="3 4">
    <name type="scientific">Dichanthelium oligosanthes</name>
    <dbReference type="NCBI Taxonomy" id="888268"/>
    <lineage>
        <taxon>Eukaryota</taxon>
        <taxon>Viridiplantae</taxon>
        <taxon>Streptophyta</taxon>
        <taxon>Embryophyta</taxon>
        <taxon>Tracheophyta</taxon>
        <taxon>Spermatophyta</taxon>
        <taxon>Magnoliopsida</taxon>
        <taxon>Liliopsida</taxon>
        <taxon>Poales</taxon>
        <taxon>Poaceae</taxon>
        <taxon>PACMAD clade</taxon>
        <taxon>Panicoideae</taxon>
        <taxon>Panicodae</taxon>
        <taxon>Paniceae</taxon>
        <taxon>Dichantheliinae</taxon>
        <taxon>Dichanthelium</taxon>
    </lineage>
</organism>
<feature type="region of interest" description="Disordered" evidence="1">
    <location>
        <begin position="107"/>
        <end position="131"/>
    </location>
</feature>
<dbReference type="AlphaFoldDB" id="A0A1E5UZF4"/>
<evidence type="ECO:0000256" key="1">
    <source>
        <dbReference type="SAM" id="MobiDB-lite"/>
    </source>
</evidence>
<feature type="region of interest" description="Disordered" evidence="1">
    <location>
        <begin position="170"/>
        <end position="190"/>
    </location>
</feature>
<feature type="region of interest" description="Disordered" evidence="1">
    <location>
        <begin position="298"/>
        <end position="318"/>
    </location>
</feature>
<gene>
    <name evidence="3" type="ORF">BAE44_0020754</name>
</gene>
<comment type="caution">
    <text evidence="3">The sequence shown here is derived from an EMBL/GenBank/DDBJ whole genome shotgun (WGS) entry which is preliminary data.</text>
</comment>
<feature type="domain" description="SFR19-like C-terminal" evidence="2">
    <location>
        <begin position="528"/>
        <end position="603"/>
    </location>
</feature>
<dbReference type="InterPro" id="IPR052650">
    <property type="entry name" value="Zinc_finger_CCCH"/>
</dbReference>
<evidence type="ECO:0000313" key="4">
    <source>
        <dbReference type="Proteomes" id="UP000095767"/>
    </source>
</evidence>
<dbReference type="Pfam" id="PF23030">
    <property type="entry name" value="SCAF11-like_C"/>
    <property type="match status" value="1"/>
</dbReference>
<dbReference type="InterPro" id="IPR057031">
    <property type="entry name" value="SFR19-like_C"/>
</dbReference>
<dbReference type="Proteomes" id="UP000095767">
    <property type="component" value="Unassembled WGS sequence"/>
</dbReference>
<sequence length="605" mass="66039">MDEIPEVEMEDVQRPPGEPGRVGSKRIRDSPSALDSYGFYGATTAEKKPMLQPHDVYKSLNKAGNINHLHMNSDGASKIRARYLHGAPGMETPDSNALREGLGSAKAGLLAPAGSGNHRGSDEGSQVQQQSNLKVPQFKDADGSLKHEQYQSLSHVYGEYNERSAHLADEQNSTTPGVSQGFPGSIYDSLTKRPTAPINELVQSPAVHEKNHKPFMGHHIGLAAETYLGGSSTFPRLLDGGNFQSGVDKRNSLIDSHVSRTYLDVNTLNSDYQFRPFGLSISSDPLQLSEKFSAYGGTTKNLPNTHQKEHRSSHISDNTRSLTGFRNPCYVTSEIPLGSPTLRGSSQLGMQSHRPFTTGSDKVNLLRYIDADKGCGTSRPALLSSSSPEPSFMPAEPLAPIKDEVWETSVPFVPSFTFPVSTTPPGSPYDPFVDCMEPPKVGNTNNLKPSNVSFSISSQHTNQYVIPDKSLNHKDKLTSNMSAKGANGLACLIASDRGRSTSLDCNNKVKACDRKNHAASNDEKARDFRVHLAEHIKELIKPIWKEGNLSKDAHKQVVKKCVDKVVDSIEPNQVATKELIAKYITTNGSKIEKLVQAYVDKHRGA</sequence>
<dbReference type="PANTHER" id="PTHR36886:SF3">
    <property type="entry name" value="PROTEIN FRIGIDA-ESSENTIAL 1"/>
    <property type="match status" value="1"/>
</dbReference>
<accession>A0A1E5UZF4</accession>
<keyword evidence="4" id="KW-1185">Reference proteome</keyword>
<name>A0A1E5UZF4_9POAL</name>
<evidence type="ECO:0000259" key="2">
    <source>
        <dbReference type="Pfam" id="PF23030"/>
    </source>
</evidence>
<proteinExistence type="predicted"/>
<reference evidence="3 4" key="1">
    <citation type="submission" date="2016-09" db="EMBL/GenBank/DDBJ databases">
        <title>The draft genome of Dichanthelium oligosanthes: A C3 panicoid grass species.</title>
        <authorList>
            <person name="Studer A.J."/>
            <person name="Schnable J.C."/>
            <person name="Brutnell T.P."/>
        </authorList>
    </citation>
    <scope>NUCLEOTIDE SEQUENCE [LARGE SCALE GENOMIC DNA]</scope>
    <source>
        <strain evidence="4">cv. Kellogg 1175</strain>
        <tissue evidence="3">Leaf</tissue>
    </source>
</reference>
<feature type="region of interest" description="Disordered" evidence="1">
    <location>
        <begin position="1"/>
        <end position="46"/>
    </location>
</feature>
<dbReference type="PANTHER" id="PTHR36886">
    <property type="entry name" value="PROTEIN FRIGIDA-ESSENTIAL 1"/>
    <property type="match status" value="1"/>
</dbReference>
<dbReference type="EMBL" id="LWDX02057300">
    <property type="protein sequence ID" value="OEL18227.1"/>
    <property type="molecule type" value="Genomic_DNA"/>
</dbReference>